<dbReference type="AlphaFoldDB" id="A0A173T441"/>
<evidence type="ECO:0000313" key="1">
    <source>
        <dbReference type="EMBL" id="CUM96685.1"/>
    </source>
</evidence>
<protein>
    <submittedName>
        <fullName evidence="1">Uncharacterized protein</fullName>
    </submittedName>
</protein>
<dbReference type="Proteomes" id="UP000095727">
    <property type="component" value="Unassembled WGS sequence"/>
</dbReference>
<accession>A0A173T441</accession>
<gene>
    <name evidence="1" type="ORF">ERS852574_01867</name>
</gene>
<evidence type="ECO:0000313" key="2">
    <source>
        <dbReference type="Proteomes" id="UP000095727"/>
    </source>
</evidence>
<dbReference type="RefSeq" id="WP_055156913.1">
    <property type="nucleotide sequence ID" value="NZ_CYXR01000012.1"/>
</dbReference>
<proteinExistence type="predicted"/>
<organism evidence="1 2">
    <name type="scientific">Coprococcus comes</name>
    <dbReference type="NCBI Taxonomy" id="410072"/>
    <lineage>
        <taxon>Bacteria</taxon>
        <taxon>Bacillati</taxon>
        <taxon>Bacillota</taxon>
        <taxon>Clostridia</taxon>
        <taxon>Lachnospirales</taxon>
        <taxon>Lachnospiraceae</taxon>
        <taxon>Coprococcus</taxon>
    </lineage>
</organism>
<name>A0A173T441_9FIRM</name>
<reference evidence="1 2" key="1">
    <citation type="submission" date="2015-09" db="EMBL/GenBank/DDBJ databases">
        <authorList>
            <consortium name="Pathogen Informatics"/>
        </authorList>
    </citation>
    <scope>NUCLEOTIDE SEQUENCE [LARGE SCALE GENOMIC DNA]</scope>
    <source>
        <strain evidence="1 2">2789STDY5834962</strain>
    </source>
</reference>
<dbReference type="EMBL" id="CYXR01000012">
    <property type="protein sequence ID" value="CUM96685.1"/>
    <property type="molecule type" value="Genomic_DNA"/>
</dbReference>
<sequence length="160" mass="19080">MVNTMISIPGYVHLYRSLLRFYDMPENEVREMLYLLNTANLDCYEYYHPDRSVIQSGPVAFSGWLETKDCRPYRTEVQLYKSLLFLKRSIDRDLIVSAQREALQTLRCIISNLEYRFYKAYGMEIEDKRTVYGECTYRLVPREDEPSVCLMHDWIYLPSA</sequence>